<dbReference type="Pfam" id="PF00854">
    <property type="entry name" value="PTR2"/>
    <property type="match status" value="1"/>
</dbReference>
<evidence type="ECO:0008006" key="11">
    <source>
        <dbReference type="Google" id="ProtNLM"/>
    </source>
</evidence>
<comment type="similarity">
    <text evidence="2">Belongs to the major facilitator superfamily. Proton-dependent oligopeptide transporter (POT/PTR) (TC 2.A.17) family.</text>
</comment>
<name>A0A8K0MGZ0_9ROSA</name>
<gene>
    <name evidence="9" type="ORF">FNV43_RR10593</name>
</gene>
<feature type="transmembrane region" description="Helical" evidence="8">
    <location>
        <begin position="462"/>
        <end position="481"/>
    </location>
</feature>
<keyword evidence="5 8" id="KW-0812">Transmembrane</keyword>
<feature type="transmembrane region" description="Helical" evidence="8">
    <location>
        <begin position="372"/>
        <end position="389"/>
    </location>
</feature>
<comment type="caution">
    <text evidence="9">The sequence shown here is derived from an EMBL/GenBank/DDBJ whole genome shotgun (WGS) entry which is preliminary data.</text>
</comment>
<evidence type="ECO:0000313" key="9">
    <source>
        <dbReference type="EMBL" id="KAF3445417.1"/>
    </source>
</evidence>
<dbReference type="InterPro" id="IPR044739">
    <property type="entry name" value="NRT1/PTR"/>
</dbReference>
<dbReference type="SUPFAM" id="SSF103473">
    <property type="entry name" value="MFS general substrate transporter"/>
    <property type="match status" value="1"/>
</dbReference>
<dbReference type="Gene3D" id="1.20.1250.20">
    <property type="entry name" value="MFS general substrate transporter like domains"/>
    <property type="match status" value="1"/>
</dbReference>
<evidence type="ECO:0000256" key="4">
    <source>
        <dbReference type="ARBA" id="ARBA00022553"/>
    </source>
</evidence>
<dbReference type="InterPro" id="IPR036259">
    <property type="entry name" value="MFS_trans_sf"/>
</dbReference>
<dbReference type="GO" id="GO:0080054">
    <property type="term" value="F:low-affinity nitrate transmembrane transporter activity"/>
    <property type="evidence" value="ECO:0007669"/>
    <property type="project" value="UniProtKB-ARBA"/>
</dbReference>
<dbReference type="PANTHER" id="PTHR11654">
    <property type="entry name" value="OLIGOPEPTIDE TRANSPORTER-RELATED"/>
    <property type="match status" value="1"/>
</dbReference>
<dbReference type="GO" id="GO:0042937">
    <property type="term" value="F:tripeptide transmembrane transporter activity"/>
    <property type="evidence" value="ECO:0007669"/>
    <property type="project" value="InterPro"/>
</dbReference>
<keyword evidence="4" id="KW-0597">Phosphoprotein</keyword>
<feature type="transmembrane region" description="Helical" evidence="8">
    <location>
        <begin position="84"/>
        <end position="103"/>
    </location>
</feature>
<dbReference type="OrthoDB" id="8904098at2759"/>
<evidence type="ECO:0000256" key="2">
    <source>
        <dbReference type="ARBA" id="ARBA00005982"/>
    </source>
</evidence>
<evidence type="ECO:0000313" key="10">
    <source>
        <dbReference type="Proteomes" id="UP000796880"/>
    </source>
</evidence>
<feature type="transmembrane region" description="Helical" evidence="8">
    <location>
        <begin position="331"/>
        <end position="352"/>
    </location>
</feature>
<evidence type="ECO:0000256" key="7">
    <source>
        <dbReference type="ARBA" id="ARBA00023136"/>
    </source>
</evidence>
<dbReference type="InterPro" id="IPR018456">
    <property type="entry name" value="PTR2_symporter_CS"/>
</dbReference>
<feature type="transmembrane region" description="Helical" evidence="8">
    <location>
        <begin position="537"/>
        <end position="557"/>
    </location>
</feature>
<dbReference type="GO" id="GO:0071916">
    <property type="term" value="F:dipeptide transmembrane transporter activity"/>
    <property type="evidence" value="ECO:0007669"/>
    <property type="project" value="InterPro"/>
</dbReference>
<keyword evidence="3" id="KW-0813">Transport</keyword>
<feature type="transmembrane region" description="Helical" evidence="8">
    <location>
        <begin position="410"/>
        <end position="430"/>
    </location>
</feature>
<dbReference type="InterPro" id="IPR000109">
    <property type="entry name" value="POT_fam"/>
</dbReference>
<accession>A0A8K0MGZ0</accession>
<keyword evidence="7 8" id="KW-0472">Membrane</keyword>
<comment type="subcellular location">
    <subcellularLocation>
        <location evidence="1">Membrane</location>
        <topology evidence="1">Multi-pass membrane protein</topology>
    </subcellularLocation>
</comment>
<keyword evidence="6 8" id="KW-1133">Transmembrane helix</keyword>
<dbReference type="GO" id="GO:0009705">
    <property type="term" value="C:plant-type vacuole membrane"/>
    <property type="evidence" value="ECO:0007669"/>
    <property type="project" value="UniProtKB-ARBA"/>
</dbReference>
<sequence length="567" mass="62030">MAISSSYVSNAETPLLDATVDGVVDYKGRPVLRSKSGGWRSAIFMIGAEVAERFAYYGIASNLINFLTGPLGQSTAKAAANVNAWSASTWLLPLLGAFLADSYFGRYRTIAAASLLYILGLGLLTASAYVNASLNQTNKTIISTTPQLLFFFPLYLVALGQSGHKPCVQAFGADQFDGQDPVESKAKSSFFNWWNFGISAGGLATTLIVSYIQENLSWGLGFGVPCIAMVVALVVFLLGTTTYRYTEIVRGKKSPFVRVGRVFISAFKNWRIPPSAVIATEEESLGVLSQQCSKQFKFLNKALYVPNGLREDGKIYCSIDEVEEAKEILRLIPIWGTCLTYAIVFAQCSTLFTKQGATMNRTIVPGFDIPPASLQASIPLASLLFVPIYDRIFVPIARGFTGKPSGITMLQRIGIGMVISVLSMIISASVEMERLIVAKEYDLVDKPSATIPMSLWWLLPQYLLMGIADLFAMVGLTEFFYDQVPNELRSMGLALYLSILGVGNFLSSILISAIDAATGGDGQDSWFSSNLNRAHLDYFYCLLAVINAVGFFAYLYFARSYIYKHKS</sequence>
<feature type="transmembrane region" description="Helical" evidence="8">
    <location>
        <begin position="193"/>
        <end position="212"/>
    </location>
</feature>
<evidence type="ECO:0000256" key="8">
    <source>
        <dbReference type="SAM" id="Phobius"/>
    </source>
</evidence>
<feature type="transmembrane region" description="Helical" evidence="8">
    <location>
        <begin position="218"/>
        <end position="243"/>
    </location>
</feature>
<dbReference type="EMBL" id="VOIH02000005">
    <property type="protein sequence ID" value="KAF3445417.1"/>
    <property type="molecule type" value="Genomic_DNA"/>
</dbReference>
<evidence type="ECO:0000256" key="6">
    <source>
        <dbReference type="ARBA" id="ARBA00022989"/>
    </source>
</evidence>
<dbReference type="PROSITE" id="PS01022">
    <property type="entry name" value="PTR2_1"/>
    <property type="match status" value="1"/>
</dbReference>
<dbReference type="AlphaFoldDB" id="A0A8K0MGZ0"/>
<evidence type="ECO:0000256" key="1">
    <source>
        <dbReference type="ARBA" id="ARBA00004141"/>
    </source>
</evidence>
<organism evidence="9 10">
    <name type="scientific">Rhamnella rubrinervis</name>
    <dbReference type="NCBI Taxonomy" id="2594499"/>
    <lineage>
        <taxon>Eukaryota</taxon>
        <taxon>Viridiplantae</taxon>
        <taxon>Streptophyta</taxon>
        <taxon>Embryophyta</taxon>
        <taxon>Tracheophyta</taxon>
        <taxon>Spermatophyta</taxon>
        <taxon>Magnoliopsida</taxon>
        <taxon>eudicotyledons</taxon>
        <taxon>Gunneridae</taxon>
        <taxon>Pentapetalae</taxon>
        <taxon>rosids</taxon>
        <taxon>fabids</taxon>
        <taxon>Rosales</taxon>
        <taxon>Rhamnaceae</taxon>
        <taxon>rhamnoid group</taxon>
        <taxon>Rhamneae</taxon>
        <taxon>Rhamnella</taxon>
    </lineage>
</organism>
<feature type="transmembrane region" description="Helical" evidence="8">
    <location>
        <begin position="493"/>
        <end position="517"/>
    </location>
</feature>
<dbReference type="Proteomes" id="UP000796880">
    <property type="component" value="Unassembled WGS sequence"/>
</dbReference>
<keyword evidence="10" id="KW-1185">Reference proteome</keyword>
<protein>
    <recommendedName>
        <fullName evidence="11">Protein NRT1/ PTR FAMILY 5.10-like</fullName>
    </recommendedName>
</protein>
<dbReference type="CDD" id="cd17417">
    <property type="entry name" value="MFS_NPF5"/>
    <property type="match status" value="1"/>
</dbReference>
<feature type="transmembrane region" description="Helical" evidence="8">
    <location>
        <begin position="110"/>
        <end position="129"/>
    </location>
</feature>
<evidence type="ECO:0000256" key="3">
    <source>
        <dbReference type="ARBA" id="ARBA00022448"/>
    </source>
</evidence>
<proteinExistence type="inferred from homology"/>
<evidence type="ECO:0000256" key="5">
    <source>
        <dbReference type="ARBA" id="ARBA00022692"/>
    </source>
</evidence>
<dbReference type="FunFam" id="1.20.1250.20:FF:000147">
    <property type="entry name" value="Protein NRT1/ PTR family 5.10"/>
    <property type="match status" value="1"/>
</dbReference>
<reference evidence="9" key="1">
    <citation type="submission" date="2020-03" db="EMBL/GenBank/DDBJ databases">
        <title>A high-quality chromosome-level genome assembly of a woody plant with both climbing and erect habits, Rhamnella rubrinervis.</title>
        <authorList>
            <person name="Lu Z."/>
            <person name="Yang Y."/>
            <person name="Zhu X."/>
            <person name="Sun Y."/>
        </authorList>
    </citation>
    <scope>NUCLEOTIDE SEQUENCE</scope>
    <source>
        <strain evidence="9">BYM</strain>
        <tissue evidence="9">Leaf</tissue>
    </source>
</reference>